<comment type="similarity">
    <text evidence="2">Belongs to the autoinducer-2 exporter (AI-2E) (TC 2.A.86) family.</text>
</comment>
<dbReference type="Proteomes" id="UP001565220">
    <property type="component" value="Unassembled WGS sequence"/>
</dbReference>
<reference evidence="9 10" key="1">
    <citation type="submission" date="2024-08" db="EMBL/GenBank/DDBJ databases">
        <title>Clostridium lapicellarii sp. nov., and Clostridium renhuaiense sp. nov., two species isolated from the mud in a fermentation cellar used for producing sauce-flavour Chinese liquors.</title>
        <authorList>
            <person name="Yang F."/>
            <person name="Wang H."/>
            <person name="Chen L.Q."/>
            <person name="Zhou N."/>
            <person name="Lu J.J."/>
            <person name="Pu X.X."/>
            <person name="Wan B."/>
            <person name="Wang L."/>
            <person name="Liu S.J."/>
        </authorList>
    </citation>
    <scope>NUCLEOTIDE SEQUENCE [LARGE SCALE GENOMIC DNA]</scope>
    <source>
        <strain evidence="9 10">MT-113</strain>
    </source>
</reference>
<keyword evidence="7 8" id="KW-0472">Membrane</keyword>
<dbReference type="RefSeq" id="WP_294183917.1">
    <property type="nucleotide sequence ID" value="NZ_JBGFFE010000001.1"/>
</dbReference>
<evidence type="ECO:0000256" key="5">
    <source>
        <dbReference type="ARBA" id="ARBA00022692"/>
    </source>
</evidence>
<dbReference type="PANTHER" id="PTHR21716">
    <property type="entry name" value="TRANSMEMBRANE PROTEIN"/>
    <property type="match status" value="1"/>
</dbReference>
<keyword evidence="5 8" id="KW-0812">Transmembrane</keyword>
<organism evidence="9 10">
    <name type="scientific">Clostridium lapidicellarium</name>
    <dbReference type="NCBI Taxonomy" id="3240931"/>
    <lineage>
        <taxon>Bacteria</taxon>
        <taxon>Bacillati</taxon>
        <taxon>Bacillota</taxon>
        <taxon>Clostridia</taxon>
        <taxon>Eubacteriales</taxon>
        <taxon>Clostridiaceae</taxon>
        <taxon>Clostridium</taxon>
    </lineage>
</organism>
<feature type="transmembrane region" description="Helical" evidence="8">
    <location>
        <begin position="15"/>
        <end position="34"/>
    </location>
</feature>
<evidence type="ECO:0000313" key="10">
    <source>
        <dbReference type="Proteomes" id="UP001565220"/>
    </source>
</evidence>
<evidence type="ECO:0000256" key="6">
    <source>
        <dbReference type="ARBA" id="ARBA00022989"/>
    </source>
</evidence>
<evidence type="ECO:0000256" key="4">
    <source>
        <dbReference type="ARBA" id="ARBA00022475"/>
    </source>
</evidence>
<proteinExistence type="inferred from homology"/>
<feature type="transmembrane region" description="Helical" evidence="8">
    <location>
        <begin position="70"/>
        <end position="95"/>
    </location>
</feature>
<keyword evidence="10" id="KW-1185">Reference proteome</keyword>
<comment type="subcellular location">
    <subcellularLocation>
        <location evidence="1">Cell membrane</location>
        <topology evidence="1">Multi-pass membrane protein</topology>
    </subcellularLocation>
</comment>
<evidence type="ECO:0000256" key="7">
    <source>
        <dbReference type="ARBA" id="ARBA00023136"/>
    </source>
</evidence>
<keyword evidence="4" id="KW-1003">Cell membrane</keyword>
<evidence type="ECO:0000313" key="9">
    <source>
        <dbReference type="EMBL" id="MEY8762218.1"/>
    </source>
</evidence>
<keyword evidence="6 8" id="KW-1133">Transmembrane helix</keyword>
<accession>A0ABV4DT39</accession>
<dbReference type="EMBL" id="JBGFFE010000001">
    <property type="protein sequence ID" value="MEY8762218.1"/>
    <property type="molecule type" value="Genomic_DNA"/>
</dbReference>
<feature type="transmembrane region" description="Helical" evidence="8">
    <location>
        <begin position="216"/>
        <end position="244"/>
    </location>
</feature>
<feature type="transmembrane region" description="Helical" evidence="8">
    <location>
        <begin position="306"/>
        <end position="339"/>
    </location>
</feature>
<evidence type="ECO:0000256" key="8">
    <source>
        <dbReference type="SAM" id="Phobius"/>
    </source>
</evidence>
<feature type="transmembrane region" description="Helical" evidence="8">
    <location>
        <begin position="250"/>
        <end position="269"/>
    </location>
</feature>
<name>A0ABV4DT39_9CLOT</name>
<evidence type="ECO:0000256" key="3">
    <source>
        <dbReference type="ARBA" id="ARBA00022448"/>
    </source>
</evidence>
<feature type="transmembrane region" description="Helical" evidence="8">
    <location>
        <begin position="40"/>
        <end position="58"/>
    </location>
</feature>
<gene>
    <name evidence="9" type="ORF">AB8S09_00965</name>
</gene>
<sequence length="347" mass="38465">MEDDVRMSVHKKVSIKYIIMAAVLAIFIVFIIVSSLLREIIGLIFISFLIAYTLKPIHNSMLNRGLNRRMGAFFLVGLLILFVVGTFVILIPSLFDESLNLNSAAEGIQNMIDGFYMKLKPVQNNRIIYSLISSLNGKIDSGIVNTCSKMFDFIIYMGQNILSIIVIPIIVYYFLADGECINGKMLSVFPMGSRGVIEKMCCHADKILGRYIMSQLILSGFVGVVTFFILVTLKVEFPIILSVLNAFFNIIPYFGPIFGALPAVIIALIKSPRAALWTALWLYVLQQIEGNILSPKVTGDSISMHPLVIILLLIIGGKAAGFVGMVLAVPLGAIVKIVYEDLNYYLF</sequence>
<dbReference type="PANTHER" id="PTHR21716:SF53">
    <property type="entry name" value="PERMEASE PERM-RELATED"/>
    <property type="match status" value="1"/>
</dbReference>
<evidence type="ECO:0000256" key="1">
    <source>
        <dbReference type="ARBA" id="ARBA00004651"/>
    </source>
</evidence>
<dbReference type="InterPro" id="IPR002549">
    <property type="entry name" value="AI-2E-like"/>
</dbReference>
<comment type="caution">
    <text evidence="9">The sequence shown here is derived from an EMBL/GenBank/DDBJ whole genome shotgun (WGS) entry which is preliminary data.</text>
</comment>
<dbReference type="Pfam" id="PF01594">
    <property type="entry name" value="AI-2E_transport"/>
    <property type="match status" value="1"/>
</dbReference>
<protein>
    <submittedName>
        <fullName evidence="9">AI-2E family transporter</fullName>
    </submittedName>
</protein>
<keyword evidence="3" id="KW-0813">Transport</keyword>
<evidence type="ECO:0000256" key="2">
    <source>
        <dbReference type="ARBA" id="ARBA00009773"/>
    </source>
</evidence>
<feature type="transmembrane region" description="Helical" evidence="8">
    <location>
        <begin position="153"/>
        <end position="175"/>
    </location>
</feature>